<reference evidence="4 5" key="1">
    <citation type="submission" date="2019-03" db="EMBL/GenBank/DDBJ databases">
        <title>Genomic Encyclopedia of Archaeal and Bacterial Type Strains, Phase II (KMG-II): from individual species to whole genera.</title>
        <authorList>
            <person name="Goeker M."/>
        </authorList>
    </citation>
    <scope>NUCLEOTIDE SEQUENCE [LARGE SCALE GENOMIC DNA]</scope>
    <source>
        <strain evidence="4 5">DSM 45499</strain>
    </source>
</reference>
<dbReference type="InterPro" id="IPR020287">
    <property type="entry name" value="Tail_sheath_C"/>
</dbReference>
<comment type="caution">
    <text evidence="4">The sequence shown here is derived from an EMBL/GenBank/DDBJ whole genome shotgun (WGS) entry which is preliminary data.</text>
</comment>
<evidence type="ECO:0000256" key="1">
    <source>
        <dbReference type="ARBA" id="ARBA00008005"/>
    </source>
</evidence>
<dbReference type="RefSeq" id="WP_133904824.1">
    <property type="nucleotide sequence ID" value="NZ_SOCP01000008.1"/>
</dbReference>
<dbReference type="PANTHER" id="PTHR35861">
    <property type="match status" value="1"/>
</dbReference>
<name>A0A4R7VI52_9PSEU</name>
<dbReference type="EMBL" id="SOCP01000008">
    <property type="protein sequence ID" value="TDV48779.1"/>
    <property type="molecule type" value="Genomic_DNA"/>
</dbReference>
<comment type="similarity">
    <text evidence="1">Belongs to the myoviridae tail sheath protein family.</text>
</comment>
<keyword evidence="5" id="KW-1185">Reference proteome</keyword>
<evidence type="ECO:0000259" key="2">
    <source>
        <dbReference type="Pfam" id="PF04984"/>
    </source>
</evidence>
<dbReference type="OrthoDB" id="9767864at2"/>
<evidence type="ECO:0000313" key="5">
    <source>
        <dbReference type="Proteomes" id="UP000294927"/>
    </source>
</evidence>
<dbReference type="PANTHER" id="PTHR35861:SF1">
    <property type="entry name" value="PHAGE TAIL SHEATH PROTEIN"/>
    <property type="match status" value="1"/>
</dbReference>
<evidence type="ECO:0008006" key="6">
    <source>
        <dbReference type="Google" id="ProtNLM"/>
    </source>
</evidence>
<dbReference type="AlphaFoldDB" id="A0A4R7VI52"/>
<feature type="domain" description="Tail sheath protein C-terminal" evidence="3">
    <location>
        <begin position="401"/>
        <end position="505"/>
    </location>
</feature>
<dbReference type="Pfam" id="PF04984">
    <property type="entry name" value="Phage_sheath_1"/>
    <property type="match status" value="1"/>
</dbReference>
<evidence type="ECO:0000259" key="3">
    <source>
        <dbReference type="Pfam" id="PF17482"/>
    </source>
</evidence>
<gene>
    <name evidence="4" type="ORF">CLV71_108139</name>
</gene>
<sequence>MAVVNTSYPGVYVAEVPSGTRSITGVATSVTAFVGPTTRGPVDRAVTVDSYAGYERTFGGLGTPVGFAVRDYFANGGGQAVVVRVVSASAETAGFRQAGVEEGAARLDLRAANPGPWANTLRIDVDHDVADTSSTTRFNLSVTDPATSRQEVFRNLTTTPGPRFVVDVLAAESTFLRVVPPTGTAAIGRPLVTGEDTGYVVDEATADAALDGDDYNGEGFADAQRGIWALEHADPFTLLCVPPTDPAEGVDPTVLGVASQLCVTKRAVLIVDLPRGVLPADVPAAVAATELNGEAARNAAVFYPGLVQRDPTADGRTAEFASCGAVAGVIARTDATRGVWKAPAGVDASIAGGADLAVSLTDAENGRLNAIGVNCLRTFPGIGPVVWGARTMRGSDQLGDEYKYLPVRRLALHIESSLWRGTKWAVFEPNDEPLWSQLRLAVGSFMQGLFRQGAFQGTTPAEAYFVRCDKDTTTPEDVLAGRVNVLVGFAPVRPAEFVVLQIQQTTAAQA</sequence>
<evidence type="ECO:0000313" key="4">
    <source>
        <dbReference type="EMBL" id="TDV48779.1"/>
    </source>
</evidence>
<dbReference type="InterPro" id="IPR052042">
    <property type="entry name" value="Tail_sheath_structural"/>
</dbReference>
<proteinExistence type="inferred from homology"/>
<dbReference type="InterPro" id="IPR035089">
    <property type="entry name" value="Phage_sheath_subtilisin"/>
</dbReference>
<protein>
    <recommendedName>
        <fullName evidence="6">Tail sheath protein C-terminal domain-containing protein</fullName>
    </recommendedName>
</protein>
<organism evidence="4 5">
    <name type="scientific">Actinophytocola oryzae</name>
    <dbReference type="NCBI Taxonomy" id="502181"/>
    <lineage>
        <taxon>Bacteria</taxon>
        <taxon>Bacillati</taxon>
        <taxon>Actinomycetota</taxon>
        <taxon>Actinomycetes</taxon>
        <taxon>Pseudonocardiales</taxon>
        <taxon>Pseudonocardiaceae</taxon>
    </lineage>
</organism>
<feature type="domain" description="Tail sheath protein subtilisin-like" evidence="2">
    <location>
        <begin position="321"/>
        <end position="392"/>
    </location>
</feature>
<accession>A0A4R7VI52</accession>
<dbReference type="Proteomes" id="UP000294927">
    <property type="component" value="Unassembled WGS sequence"/>
</dbReference>
<dbReference type="Gene3D" id="3.40.50.11780">
    <property type="match status" value="2"/>
</dbReference>
<dbReference type="Pfam" id="PF17482">
    <property type="entry name" value="Phage_sheath_1C"/>
    <property type="match status" value="1"/>
</dbReference>